<keyword evidence="11" id="KW-1185">Reference proteome</keyword>
<feature type="compositionally biased region" description="Low complexity" evidence="7">
    <location>
        <begin position="296"/>
        <end position="312"/>
    </location>
</feature>
<comment type="caution">
    <text evidence="10">The sequence shown here is derived from an EMBL/GenBank/DDBJ whole genome shotgun (WGS) entry which is preliminary data.</text>
</comment>
<dbReference type="PANTHER" id="PTHR47660:SF2">
    <property type="entry name" value="TRANSCRIPTION FACTOR WITH C2H2 AND ZN(2)-CYS(6) DNA BINDING DOMAIN (EUROFUNG)"/>
    <property type="match status" value="1"/>
</dbReference>
<feature type="domain" description="C2H2-type" evidence="9">
    <location>
        <begin position="244"/>
        <end position="274"/>
    </location>
</feature>
<feature type="region of interest" description="Disordered" evidence="7">
    <location>
        <begin position="115"/>
        <end position="134"/>
    </location>
</feature>
<feature type="domain" description="Zn(2)-C6 fungal-type" evidence="8">
    <location>
        <begin position="361"/>
        <end position="390"/>
    </location>
</feature>
<feature type="compositionally biased region" description="Polar residues" evidence="7">
    <location>
        <begin position="41"/>
        <end position="55"/>
    </location>
</feature>
<keyword evidence="5" id="KW-0539">Nucleus</keyword>
<evidence type="ECO:0000256" key="3">
    <source>
        <dbReference type="ARBA" id="ARBA00023015"/>
    </source>
</evidence>
<evidence type="ECO:0000256" key="4">
    <source>
        <dbReference type="ARBA" id="ARBA00023163"/>
    </source>
</evidence>
<dbReference type="InterPro" id="IPR036864">
    <property type="entry name" value="Zn2-C6_fun-type_DNA-bd_sf"/>
</dbReference>
<evidence type="ECO:0000259" key="9">
    <source>
        <dbReference type="PROSITE" id="PS50157"/>
    </source>
</evidence>
<feature type="compositionally biased region" description="Polar residues" evidence="7">
    <location>
        <begin position="322"/>
        <end position="332"/>
    </location>
</feature>
<feature type="region of interest" description="Disordered" evidence="7">
    <location>
        <begin position="1"/>
        <end position="94"/>
    </location>
</feature>
<dbReference type="PROSITE" id="PS00028">
    <property type="entry name" value="ZINC_FINGER_C2H2_1"/>
    <property type="match status" value="1"/>
</dbReference>
<dbReference type="Pfam" id="PF00172">
    <property type="entry name" value="Zn_clus"/>
    <property type="match status" value="1"/>
</dbReference>
<dbReference type="EMBL" id="JAQGDS010000003">
    <property type="protein sequence ID" value="KAJ6262420.1"/>
    <property type="molecule type" value="Genomic_DNA"/>
</dbReference>
<dbReference type="CDD" id="cd00067">
    <property type="entry name" value="GAL4"/>
    <property type="match status" value="1"/>
</dbReference>
<evidence type="ECO:0000256" key="7">
    <source>
        <dbReference type="SAM" id="MobiDB-lite"/>
    </source>
</evidence>
<name>A0AAD6NLK4_DREDA</name>
<keyword evidence="3" id="KW-0805">Transcription regulation</keyword>
<evidence type="ECO:0000259" key="8">
    <source>
        <dbReference type="PROSITE" id="PS50048"/>
    </source>
</evidence>
<dbReference type="InterPro" id="IPR001138">
    <property type="entry name" value="Zn2Cys6_DnaBD"/>
</dbReference>
<dbReference type="PROSITE" id="PS00463">
    <property type="entry name" value="ZN2_CY6_FUNGAL_1"/>
    <property type="match status" value="1"/>
</dbReference>
<sequence length="584" mass="63104">MIWVDKRHRENLNPPPAKEEEGLAGQHPSSSMTDMERILHDQQSQSFYPRSSVSIHQPPVSGPAFGSMNSTAFSSAPSYPSGPAPAPYSAPMPHAHQRIAPAGISEHEGAQNLANLSSSTPFSSHRQQPVPLLPMPTASMQQQPAHQNALAPLTTASSANVNVNHRGGVSVSQSPLGGPTAATAAPRTAAGKAGEKFATNVPFPVTPPTKDANGKFPCPYCTKTYLHAKHLKRHLLRHTGDRPYQCPLCKDCFSRSDILKRHFQKCSIRRGNPTNATHLSQTHAAREAAAAAQLAAGKTPAGAKKAGAKGATYDYPMPRSPSHPQTPATSDMSISPGMYAPATGASAPSFPDFPRQNTAGSCDECTRIKARCDYGQPCQQCTSRNVECTYLKTMKRHSVAVMPHVPAGGMHHSTDRFNYMPQSTTQNSALSSPHEYTTDSFSFGSQQQGGMPHGYNSSHMPQSHQQPFGQNSNPHMPGIQSSPRTVPYPPRRQTIHDTIYTSLHHAHPQDAVDWSSLLQPTQENYAETNFYDPQSGTGGGHGQSMAPMPMMNARPVYATESGVRRHDSQDHGYLKVSSDPVKKE</sequence>
<dbReference type="InterPro" id="IPR013087">
    <property type="entry name" value="Znf_C2H2_type"/>
</dbReference>
<feature type="domain" description="C2H2-type" evidence="9">
    <location>
        <begin position="216"/>
        <end position="243"/>
    </location>
</feature>
<dbReference type="PROSITE" id="PS50048">
    <property type="entry name" value="ZN2_CY6_FUNGAL_2"/>
    <property type="match status" value="1"/>
</dbReference>
<dbReference type="SUPFAM" id="SSF57701">
    <property type="entry name" value="Zn2/Cys6 DNA-binding domain"/>
    <property type="match status" value="1"/>
</dbReference>
<dbReference type="InterPro" id="IPR036236">
    <property type="entry name" value="Znf_C2H2_sf"/>
</dbReference>
<evidence type="ECO:0000313" key="10">
    <source>
        <dbReference type="EMBL" id="KAJ6262420.1"/>
    </source>
</evidence>
<gene>
    <name evidence="10" type="ORF">Dda_3228</name>
</gene>
<feature type="compositionally biased region" description="Polar residues" evidence="7">
    <location>
        <begin position="115"/>
        <end position="127"/>
    </location>
</feature>
<protein>
    <submittedName>
        <fullName evidence="10">Zinc finger protein</fullName>
    </submittedName>
</protein>
<dbReference type="Proteomes" id="UP001221413">
    <property type="component" value="Unassembled WGS sequence"/>
</dbReference>
<dbReference type="PROSITE" id="PS50157">
    <property type="entry name" value="ZINC_FINGER_C2H2_2"/>
    <property type="match status" value="2"/>
</dbReference>
<feature type="compositionally biased region" description="Basic and acidic residues" evidence="7">
    <location>
        <begin position="1"/>
        <end position="21"/>
    </location>
</feature>
<dbReference type="SMART" id="SM00355">
    <property type="entry name" value="ZnF_C2H2"/>
    <property type="match status" value="2"/>
</dbReference>
<reference evidence="10" key="1">
    <citation type="submission" date="2023-01" db="EMBL/GenBank/DDBJ databases">
        <title>The chitinases involved in constricting ring structure development in the nematode-trapping fungus Drechslerella dactyloides.</title>
        <authorList>
            <person name="Wang R."/>
            <person name="Zhang L."/>
            <person name="Tang P."/>
            <person name="Li S."/>
            <person name="Liang L."/>
        </authorList>
    </citation>
    <scope>NUCLEOTIDE SEQUENCE</scope>
    <source>
        <strain evidence="10">YMF1.00031</strain>
    </source>
</reference>
<keyword evidence="2" id="KW-0862">Zinc</keyword>
<accession>A0AAD6NLK4</accession>
<dbReference type="SMART" id="SM00066">
    <property type="entry name" value="GAL4"/>
    <property type="match status" value="1"/>
</dbReference>
<feature type="compositionally biased region" description="Pro residues" evidence="7">
    <location>
        <begin position="80"/>
        <end position="90"/>
    </location>
</feature>
<keyword evidence="1" id="KW-0479">Metal-binding</keyword>
<feature type="region of interest" description="Disordered" evidence="7">
    <location>
        <begin position="557"/>
        <end position="584"/>
    </location>
</feature>
<organism evidence="10 11">
    <name type="scientific">Drechslerella dactyloides</name>
    <name type="common">Nematode-trapping fungus</name>
    <name type="synonym">Arthrobotrys dactyloides</name>
    <dbReference type="NCBI Taxonomy" id="74499"/>
    <lineage>
        <taxon>Eukaryota</taxon>
        <taxon>Fungi</taxon>
        <taxon>Dikarya</taxon>
        <taxon>Ascomycota</taxon>
        <taxon>Pezizomycotina</taxon>
        <taxon>Orbiliomycetes</taxon>
        <taxon>Orbiliales</taxon>
        <taxon>Orbiliaceae</taxon>
        <taxon>Drechslerella</taxon>
    </lineage>
</organism>
<dbReference type="Gene3D" id="3.30.160.60">
    <property type="entry name" value="Classic Zinc Finger"/>
    <property type="match status" value="2"/>
</dbReference>
<dbReference type="SUPFAM" id="SSF57667">
    <property type="entry name" value="beta-beta-alpha zinc fingers"/>
    <property type="match status" value="1"/>
</dbReference>
<evidence type="ECO:0000256" key="6">
    <source>
        <dbReference type="PROSITE-ProRule" id="PRU00042"/>
    </source>
</evidence>
<feature type="compositionally biased region" description="Basic and acidic residues" evidence="7">
    <location>
        <begin position="562"/>
        <end position="573"/>
    </location>
</feature>
<evidence type="ECO:0000313" key="11">
    <source>
        <dbReference type="Proteomes" id="UP001221413"/>
    </source>
</evidence>
<dbReference type="GO" id="GO:0008270">
    <property type="term" value="F:zinc ion binding"/>
    <property type="evidence" value="ECO:0007669"/>
    <property type="project" value="UniProtKB-KW"/>
</dbReference>
<feature type="region of interest" description="Disordered" evidence="7">
    <location>
        <begin position="424"/>
        <end position="473"/>
    </location>
</feature>
<keyword evidence="6" id="KW-0863">Zinc-finger</keyword>
<evidence type="ECO:0000256" key="1">
    <source>
        <dbReference type="ARBA" id="ARBA00022723"/>
    </source>
</evidence>
<dbReference type="AlphaFoldDB" id="A0AAD6NLK4"/>
<keyword evidence="4" id="KW-0804">Transcription</keyword>
<evidence type="ECO:0000256" key="5">
    <source>
        <dbReference type="ARBA" id="ARBA00023242"/>
    </source>
</evidence>
<dbReference type="GO" id="GO:0000981">
    <property type="term" value="F:DNA-binding transcription factor activity, RNA polymerase II-specific"/>
    <property type="evidence" value="ECO:0007669"/>
    <property type="project" value="InterPro"/>
</dbReference>
<feature type="region of interest" description="Disordered" evidence="7">
    <location>
        <begin position="296"/>
        <end position="332"/>
    </location>
</feature>
<dbReference type="Gene3D" id="4.10.240.10">
    <property type="entry name" value="Zn(2)-C6 fungal-type DNA-binding domain"/>
    <property type="match status" value="1"/>
</dbReference>
<dbReference type="PANTHER" id="PTHR47660">
    <property type="entry name" value="TRANSCRIPTION FACTOR WITH C2H2 AND ZN(2)-CYS(6) DNA BINDING DOMAIN (EUROFUNG)-RELATED-RELATED"/>
    <property type="match status" value="1"/>
</dbReference>
<evidence type="ECO:0000256" key="2">
    <source>
        <dbReference type="ARBA" id="ARBA00022833"/>
    </source>
</evidence>
<proteinExistence type="predicted"/>